<dbReference type="SUPFAM" id="SSF52058">
    <property type="entry name" value="L domain-like"/>
    <property type="match status" value="1"/>
</dbReference>
<reference evidence="2 3" key="1">
    <citation type="submission" date="2016-07" db="EMBL/GenBank/DDBJ databases">
        <title>Pervasive Adenine N6-methylation of Active Genes in Fungi.</title>
        <authorList>
            <consortium name="DOE Joint Genome Institute"/>
            <person name="Mondo S.J."/>
            <person name="Dannebaum R.O."/>
            <person name="Kuo R.C."/>
            <person name="Labutti K."/>
            <person name="Haridas S."/>
            <person name="Kuo A."/>
            <person name="Salamov A."/>
            <person name="Ahrendt S.R."/>
            <person name="Lipzen A."/>
            <person name="Sullivan W."/>
            <person name="Andreopoulos W.B."/>
            <person name="Clum A."/>
            <person name="Lindquist E."/>
            <person name="Daum C."/>
            <person name="Ramamoorthy G.K."/>
            <person name="Gryganskyi A."/>
            <person name="Culley D."/>
            <person name="Magnuson J.K."/>
            <person name="James T.Y."/>
            <person name="O'Malley M.A."/>
            <person name="Stajich J.E."/>
            <person name="Spatafora J.W."/>
            <person name="Visel A."/>
            <person name="Grigoriev I.V."/>
        </authorList>
    </citation>
    <scope>NUCLEOTIDE SEQUENCE [LARGE SCALE GENOMIC DNA]</scope>
    <source>
        <strain evidence="2 3">JEL800</strain>
    </source>
</reference>
<evidence type="ECO:0000313" key="2">
    <source>
        <dbReference type="EMBL" id="ORY50981.1"/>
    </source>
</evidence>
<organism evidence="2 3">
    <name type="scientific">Rhizoclosmatium globosum</name>
    <dbReference type="NCBI Taxonomy" id="329046"/>
    <lineage>
        <taxon>Eukaryota</taxon>
        <taxon>Fungi</taxon>
        <taxon>Fungi incertae sedis</taxon>
        <taxon>Chytridiomycota</taxon>
        <taxon>Chytridiomycota incertae sedis</taxon>
        <taxon>Chytridiomycetes</taxon>
        <taxon>Chytridiales</taxon>
        <taxon>Chytriomycetaceae</taxon>
        <taxon>Rhizoclosmatium</taxon>
    </lineage>
</organism>
<keyword evidence="3" id="KW-1185">Reference proteome</keyword>
<sequence length="169" mass="18162">MPSLVDLRTLSFEGCGIAGPLPDIWDAFPSLSSLNLKGNHFTAPLPPSFHNLRLRSLKIDSMMDQFPPALKTYISDQLDCSGSDAPCLFDFSDSCLTNIPRSNTLKNILVIPSSCNASPRLHIVTSRDNANAGVGDNTLLYIMLAIGFVLAALVGTGGFFATNDTRRTG</sequence>
<protein>
    <recommendedName>
        <fullName evidence="4">L domain-like protein</fullName>
    </recommendedName>
</protein>
<keyword evidence="1" id="KW-0472">Membrane</keyword>
<gene>
    <name evidence="2" type="ORF">BCR33DRAFT_499912</name>
</gene>
<dbReference type="InterPro" id="IPR001611">
    <property type="entry name" value="Leu-rich_rpt"/>
</dbReference>
<name>A0A1Y2CVC2_9FUNG</name>
<dbReference type="InterPro" id="IPR032675">
    <property type="entry name" value="LRR_dom_sf"/>
</dbReference>
<dbReference type="OrthoDB" id="10460453at2759"/>
<dbReference type="Proteomes" id="UP000193642">
    <property type="component" value="Unassembled WGS sequence"/>
</dbReference>
<evidence type="ECO:0000256" key="1">
    <source>
        <dbReference type="SAM" id="Phobius"/>
    </source>
</evidence>
<evidence type="ECO:0000313" key="3">
    <source>
        <dbReference type="Proteomes" id="UP000193642"/>
    </source>
</evidence>
<dbReference type="AlphaFoldDB" id="A0A1Y2CVC2"/>
<dbReference type="EMBL" id="MCGO01000006">
    <property type="protein sequence ID" value="ORY50981.1"/>
    <property type="molecule type" value="Genomic_DNA"/>
</dbReference>
<feature type="transmembrane region" description="Helical" evidence="1">
    <location>
        <begin position="139"/>
        <end position="161"/>
    </location>
</feature>
<keyword evidence="1" id="KW-0812">Transmembrane</keyword>
<proteinExistence type="predicted"/>
<accession>A0A1Y2CVC2</accession>
<dbReference type="Gene3D" id="3.80.10.10">
    <property type="entry name" value="Ribonuclease Inhibitor"/>
    <property type="match status" value="1"/>
</dbReference>
<evidence type="ECO:0008006" key="4">
    <source>
        <dbReference type="Google" id="ProtNLM"/>
    </source>
</evidence>
<keyword evidence="1" id="KW-1133">Transmembrane helix</keyword>
<dbReference type="Pfam" id="PF00560">
    <property type="entry name" value="LRR_1"/>
    <property type="match status" value="1"/>
</dbReference>
<comment type="caution">
    <text evidence="2">The sequence shown here is derived from an EMBL/GenBank/DDBJ whole genome shotgun (WGS) entry which is preliminary data.</text>
</comment>